<proteinExistence type="predicted"/>
<feature type="transmembrane region" description="Helical" evidence="2">
    <location>
        <begin position="345"/>
        <end position="363"/>
    </location>
</feature>
<dbReference type="AlphaFoldDB" id="A0A1B8B074"/>
<keyword evidence="2" id="KW-0472">Membrane</keyword>
<feature type="chain" id="PRO_5008603460" evidence="3">
    <location>
        <begin position="20"/>
        <end position="567"/>
    </location>
</feature>
<dbReference type="PANTHER" id="PTHR35043:SF7">
    <property type="entry name" value="TRANSCRIPTION FACTOR DOMAIN-CONTAINING PROTEIN"/>
    <property type="match status" value="1"/>
</dbReference>
<evidence type="ECO:0000256" key="1">
    <source>
        <dbReference type="SAM" id="MobiDB-lite"/>
    </source>
</evidence>
<keyword evidence="5" id="KW-1185">Reference proteome</keyword>
<feature type="region of interest" description="Disordered" evidence="1">
    <location>
        <begin position="76"/>
        <end position="96"/>
    </location>
</feature>
<keyword evidence="2" id="KW-0812">Transmembrane</keyword>
<dbReference type="EMBL" id="LYXU01000001">
    <property type="protein sequence ID" value="OBS26102.1"/>
    <property type="molecule type" value="Genomic_DNA"/>
</dbReference>
<feature type="transmembrane region" description="Helical" evidence="2">
    <location>
        <begin position="444"/>
        <end position="461"/>
    </location>
</feature>
<dbReference type="PANTHER" id="PTHR35043">
    <property type="entry name" value="TRANSCRIPTION FACTOR DOMAIN-CONTAINING PROTEIN"/>
    <property type="match status" value="1"/>
</dbReference>
<dbReference type="Proteomes" id="UP000091967">
    <property type="component" value="Unassembled WGS sequence"/>
</dbReference>
<organism evidence="4 5">
    <name type="scientific">Fusarium poae</name>
    <dbReference type="NCBI Taxonomy" id="36050"/>
    <lineage>
        <taxon>Eukaryota</taxon>
        <taxon>Fungi</taxon>
        <taxon>Dikarya</taxon>
        <taxon>Ascomycota</taxon>
        <taxon>Pezizomycotina</taxon>
        <taxon>Sordariomycetes</taxon>
        <taxon>Hypocreomycetidae</taxon>
        <taxon>Hypocreales</taxon>
        <taxon>Nectriaceae</taxon>
        <taxon>Fusarium</taxon>
    </lineage>
</organism>
<gene>
    <name evidence="4" type="ORF">FPOA_00045</name>
</gene>
<sequence>MIFSSPTFFVLASLPAVYSISFDTHCTLPQEIVTYVSGPNVRSTLEIFWSSMATIFLCTWTVLHLNIPKQTLEADKRSSPAAASDSDPESLDSSDTDVEMQASISTTLDTQDQSSNSSLCLYFRHFVTWLSRKPKWMLVTIMLPEFLVGKSMADFIAAWRSSRCHVMRTRAKESGIEWTMTHAYYANMGGFILRYRSGLCDECQMSTLTHYLESSSQVQSSDVECHHPLGYTTTLSTLPVVEMPEWQVYMPYSAFHAGVKYACDDDTSDASQEWEITLPIAVTSLDLCALLSNGAVERLPSITKHQINAQSKEDALVKLLTLLQVLWLFAQLVVRKFQGLPSTQLEIATLSYALCTFVTYAFWLHKPKDMVSTVDVIAARRLTDEDIAKLDRLSAGGFFTGLVSKTNGGERSTYIPNDSYNLESSFGKLHNGEWGYMFMSSEDIGFIIGGIVFGSAHLIAWNFQFPTPIEQLLWRIASLVTIGIIPVCYTVLVPLRLTGFLLSQMEEVDQKKVEGIVEFVFRGSAVTGYLIYALCRVFMIAECFRGLFYSPPEVFKATWTEVLPRFS</sequence>
<dbReference type="OMA" id="SHIHYAN"/>
<keyword evidence="3" id="KW-0732">Signal</keyword>
<feature type="compositionally biased region" description="Acidic residues" evidence="1">
    <location>
        <begin position="86"/>
        <end position="96"/>
    </location>
</feature>
<accession>A0A1B8B074</accession>
<comment type="caution">
    <text evidence="4">The sequence shown here is derived from an EMBL/GenBank/DDBJ whole genome shotgun (WGS) entry which is preliminary data.</text>
</comment>
<dbReference type="STRING" id="36050.A0A1B8B074"/>
<feature type="transmembrane region" description="Helical" evidence="2">
    <location>
        <begin position="315"/>
        <end position="333"/>
    </location>
</feature>
<reference evidence="4 5" key="1">
    <citation type="submission" date="2016-06" db="EMBL/GenBank/DDBJ databases">
        <title>Living apart together: crosstalk between the core and supernumerary genomes in a fungal plant pathogen.</title>
        <authorList>
            <person name="Vanheule A."/>
            <person name="Audenaert K."/>
            <person name="Warris S."/>
            <person name="Van De Geest H."/>
            <person name="Schijlen E."/>
            <person name="Hofte M."/>
            <person name="De Saeger S."/>
            <person name="Haesaert G."/>
            <person name="Waalwijk C."/>
            <person name="Van Der Lee T."/>
        </authorList>
    </citation>
    <scope>NUCLEOTIDE SEQUENCE [LARGE SCALE GENOMIC DNA]</scope>
    <source>
        <strain evidence="4 5">2516</strain>
    </source>
</reference>
<evidence type="ECO:0000313" key="4">
    <source>
        <dbReference type="EMBL" id="OBS26102.1"/>
    </source>
</evidence>
<feature type="transmembrane region" description="Helical" evidence="2">
    <location>
        <begin position="473"/>
        <end position="495"/>
    </location>
</feature>
<evidence type="ECO:0000256" key="2">
    <source>
        <dbReference type="SAM" id="Phobius"/>
    </source>
</evidence>
<evidence type="ECO:0000313" key="5">
    <source>
        <dbReference type="Proteomes" id="UP000091967"/>
    </source>
</evidence>
<feature type="signal peptide" evidence="3">
    <location>
        <begin position="1"/>
        <end position="19"/>
    </location>
</feature>
<protein>
    <submittedName>
        <fullName evidence="4">Uncharacterized protein</fullName>
    </submittedName>
</protein>
<feature type="transmembrane region" description="Helical" evidence="2">
    <location>
        <begin position="47"/>
        <end position="67"/>
    </location>
</feature>
<keyword evidence="2" id="KW-1133">Transmembrane helix</keyword>
<name>A0A1B8B074_FUSPO</name>
<evidence type="ECO:0000256" key="3">
    <source>
        <dbReference type="SAM" id="SignalP"/>
    </source>
</evidence>